<evidence type="ECO:0000256" key="3">
    <source>
        <dbReference type="ARBA" id="ARBA00022448"/>
    </source>
</evidence>
<dbReference type="Proteomes" id="UP000243459">
    <property type="component" value="Chromosome 3"/>
</dbReference>
<dbReference type="InterPro" id="IPR036259">
    <property type="entry name" value="MFS_trans_sf"/>
</dbReference>
<feature type="domain" description="Major facilitator superfamily (MFS) profile" evidence="9">
    <location>
        <begin position="8"/>
        <end position="178"/>
    </location>
</feature>
<dbReference type="SUPFAM" id="SSF103473">
    <property type="entry name" value="MFS general substrate transporter"/>
    <property type="match status" value="1"/>
</dbReference>
<feature type="transmembrane region" description="Helical" evidence="7">
    <location>
        <begin position="70"/>
        <end position="88"/>
    </location>
</feature>
<evidence type="ECO:0000259" key="9">
    <source>
        <dbReference type="PROSITE" id="PS50850"/>
    </source>
</evidence>
<keyword evidence="8" id="KW-0732">Signal</keyword>
<organism evidence="10 11">
    <name type="scientific">Asparagus officinalis</name>
    <name type="common">Garden asparagus</name>
    <dbReference type="NCBI Taxonomy" id="4686"/>
    <lineage>
        <taxon>Eukaryota</taxon>
        <taxon>Viridiplantae</taxon>
        <taxon>Streptophyta</taxon>
        <taxon>Embryophyta</taxon>
        <taxon>Tracheophyta</taxon>
        <taxon>Spermatophyta</taxon>
        <taxon>Magnoliopsida</taxon>
        <taxon>Liliopsida</taxon>
        <taxon>Asparagales</taxon>
        <taxon>Asparagaceae</taxon>
        <taxon>Asparagoideae</taxon>
        <taxon>Asparagus</taxon>
    </lineage>
</organism>
<keyword evidence="11" id="KW-1185">Reference proteome</keyword>
<feature type="signal peptide" evidence="8">
    <location>
        <begin position="1"/>
        <end position="20"/>
    </location>
</feature>
<dbReference type="PANTHER" id="PTHR23500:SF519">
    <property type="entry name" value="POLYOL TRANSPORTER 5-LIKE"/>
    <property type="match status" value="1"/>
</dbReference>
<comment type="similarity">
    <text evidence="2">Belongs to the major facilitator superfamily. Sugar transporter (TC 2.A.1.1) family.</text>
</comment>
<evidence type="ECO:0000256" key="4">
    <source>
        <dbReference type="ARBA" id="ARBA00022692"/>
    </source>
</evidence>
<dbReference type="AlphaFoldDB" id="A0A5P1FCD9"/>
<feature type="transmembrane region" description="Helical" evidence="7">
    <location>
        <begin position="95"/>
        <end position="119"/>
    </location>
</feature>
<gene>
    <name evidence="10" type="ORF">A4U43_C03F16690</name>
</gene>
<evidence type="ECO:0000256" key="6">
    <source>
        <dbReference type="ARBA" id="ARBA00023136"/>
    </source>
</evidence>
<dbReference type="PANTHER" id="PTHR23500">
    <property type="entry name" value="SOLUTE CARRIER FAMILY 2, FACILITATED GLUCOSE TRANSPORTER"/>
    <property type="match status" value="1"/>
</dbReference>
<dbReference type="InterPro" id="IPR045262">
    <property type="entry name" value="STP/PLT_plant"/>
</dbReference>
<keyword evidence="4 7" id="KW-0812">Transmembrane</keyword>
<accession>A0A5P1FCD9</accession>
<keyword evidence="3" id="KW-0813">Transport</keyword>
<comment type="subcellular location">
    <subcellularLocation>
        <location evidence="1">Membrane</location>
        <topology evidence="1">Multi-pass membrane protein</topology>
    </subcellularLocation>
</comment>
<evidence type="ECO:0000313" key="11">
    <source>
        <dbReference type="Proteomes" id="UP000243459"/>
    </source>
</evidence>
<evidence type="ECO:0000313" key="10">
    <source>
        <dbReference type="EMBL" id="ONK75423.1"/>
    </source>
</evidence>
<dbReference type="GO" id="GO:0016020">
    <property type="term" value="C:membrane"/>
    <property type="evidence" value="ECO:0007669"/>
    <property type="project" value="UniProtKB-SubCell"/>
</dbReference>
<evidence type="ECO:0000256" key="8">
    <source>
        <dbReference type="SAM" id="SignalP"/>
    </source>
</evidence>
<dbReference type="InterPro" id="IPR020846">
    <property type="entry name" value="MFS_dom"/>
</dbReference>
<evidence type="ECO:0000256" key="5">
    <source>
        <dbReference type="ARBA" id="ARBA00022989"/>
    </source>
</evidence>
<dbReference type="Gene3D" id="1.20.1250.20">
    <property type="entry name" value="MFS general substrate transporter like domains"/>
    <property type="match status" value="1"/>
</dbReference>
<dbReference type="InterPro" id="IPR005828">
    <property type="entry name" value="MFS_sugar_transport-like"/>
</dbReference>
<dbReference type="EMBL" id="CM007383">
    <property type="protein sequence ID" value="ONK75423.1"/>
    <property type="molecule type" value="Genomic_DNA"/>
</dbReference>
<dbReference type="Gramene" id="ONK75423">
    <property type="protein sequence ID" value="ONK75423"/>
    <property type="gene ID" value="A4U43_C03F16690"/>
</dbReference>
<keyword evidence="5 7" id="KW-1133">Transmembrane helix</keyword>
<dbReference type="GO" id="GO:0015144">
    <property type="term" value="F:carbohydrate transmembrane transporter activity"/>
    <property type="evidence" value="ECO:0007669"/>
    <property type="project" value="InterPro"/>
</dbReference>
<evidence type="ECO:0000256" key="1">
    <source>
        <dbReference type="ARBA" id="ARBA00004141"/>
    </source>
</evidence>
<proteinExistence type="inferred from homology"/>
<feature type="chain" id="PRO_5024295585" description="Major facilitator superfamily (MFS) profile domain-containing protein" evidence="8">
    <location>
        <begin position="21"/>
        <end position="178"/>
    </location>
</feature>
<name>A0A5P1FCD9_ASPOF</name>
<protein>
    <recommendedName>
        <fullName evidence="9">Major facilitator superfamily (MFS) profile domain-containing protein</fullName>
    </recommendedName>
</protein>
<keyword evidence="6 7" id="KW-0472">Membrane</keyword>
<dbReference type="Pfam" id="PF00083">
    <property type="entry name" value="Sugar_tr"/>
    <property type="match status" value="1"/>
</dbReference>
<sequence>MNKYALACAFLSSITSILLGNDGAMISGTSLFIKDELKLTDTQIELLLRIIDNTSLLGCVTAGRTSDHIGFYYTIILAPIIFFIGALLMGLAPNYAILMLGHLIIGVGMGYGLMIAPVITDEVLLIPFLKSSSTSASSGEQTRHIFGVLAMPESPRWLAMQGHLDEVKCVPQKTSVSF</sequence>
<dbReference type="PROSITE" id="PS50850">
    <property type="entry name" value="MFS"/>
    <property type="match status" value="1"/>
</dbReference>
<evidence type="ECO:0000256" key="7">
    <source>
        <dbReference type="SAM" id="Phobius"/>
    </source>
</evidence>
<evidence type="ECO:0000256" key="2">
    <source>
        <dbReference type="ARBA" id="ARBA00010992"/>
    </source>
</evidence>
<reference evidence="11" key="1">
    <citation type="journal article" date="2017" name="Nat. Commun.">
        <title>The asparagus genome sheds light on the origin and evolution of a young Y chromosome.</title>
        <authorList>
            <person name="Harkess A."/>
            <person name="Zhou J."/>
            <person name="Xu C."/>
            <person name="Bowers J.E."/>
            <person name="Van der Hulst R."/>
            <person name="Ayyampalayam S."/>
            <person name="Mercati F."/>
            <person name="Riccardi P."/>
            <person name="McKain M.R."/>
            <person name="Kakrana A."/>
            <person name="Tang H."/>
            <person name="Ray J."/>
            <person name="Groenendijk J."/>
            <person name="Arikit S."/>
            <person name="Mathioni S.M."/>
            <person name="Nakano M."/>
            <person name="Shan H."/>
            <person name="Telgmann-Rauber A."/>
            <person name="Kanno A."/>
            <person name="Yue Z."/>
            <person name="Chen H."/>
            <person name="Li W."/>
            <person name="Chen Y."/>
            <person name="Xu X."/>
            <person name="Zhang Y."/>
            <person name="Luo S."/>
            <person name="Chen H."/>
            <person name="Gao J."/>
            <person name="Mao Z."/>
            <person name="Pires J.C."/>
            <person name="Luo M."/>
            <person name="Kudrna D."/>
            <person name="Wing R.A."/>
            <person name="Meyers B.C."/>
            <person name="Yi K."/>
            <person name="Kong H."/>
            <person name="Lavrijsen P."/>
            <person name="Sunseri F."/>
            <person name="Falavigna A."/>
            <person name="Ye Y."/>
            <person name="Leebens-Mack J.H."/>
            <person name="Chen G."/>
        </authorList>
    </citation>
    <scope>NUCLEOTIDE SEQUENCE [LARGE SCALE GENOMIC DNA]</scope>
    <source>
        <strain evidence="11">cv. DH0086</strain>
    </source>
</reference>